<accession>A0ABZ0GR92</accession>
<dbReference type="Pfam" id="PF22352">
    <property type="entry name" value="K319L-like_PKD"/>
    <property type="match status" value="1"/>
</dbReference>
<gene>
    <name evidence="4" type="ORF">RI844_03050</name>
</gene>
<evidence type="ECO:0000313" key="4">
    <source>
        <dbReference type="EMBL" id="WOH38230.1"/>
    </source>
</evidence>
<reference evidence="4 5" key="1">
    <citation type="submission" date="2023-09" db="EMBL/GenBank/DDBJ databases">
        <authorList>
            <person name="Qi X."/>
        </authorList>
    </citation>
    <scope>NUCLEOTIDE SEQUENCE [LARGE SCALE GENOMIC DNA]</scope>
    <source>
        <strain evidence="4 5">S1-1</strain>
    </source>
</reference>
<dbReference type="InterPro" id="IPR035986">
    <property type="entry name" value="PKD_dom_sf"/>
</dbReference>
<protein>
    <submittedName>
        <fullName evidence="4">PKD domain-containing protein</fullName>
    </submittedName>
</protein>
<organism evidence="4 5">
    <name type="scientific">Thalassotalea fonticola</name>
    <dbReference type="NCBI Taxonomy" id="3065649"/>
    <lineage>
        <taxon>Bacteria</taxon>
        <taxon>Pseudomonadati</taxon>
        <taxon>Pseudomonadota</taxon>
        <taxon>Gammaproteobacteria</taxon>
        <taxon>Alteromonadales</taxon>
        <taxon>Colwelliaceae</taxon>
        <taxon>Thalassotalea</taxon>
    </lineage>
</organism>
<dbReference type="InterPro" id="IPR022409">
    <property type="entry name" value="PKD/Chitinase_dom"/>
</dbReference>
<feature type="signal peptide" evidence="2">
    <location>
        <begin position="1"/>
        <end position="18"/>
    </location>
</feature>
<evidence type="ECO:0000256" key="1">
    <source>
        <dbReference type="SAM" id="MobiDB-lite"/>
    </source>
</evidence>
<feature type="domain" description="PKD/Chitinase" evidence="3">
    <location>
        <begin position="47"/>
        <end position="135"/>
    </location>
</feature>
<feature type="region of interest" description="Disordered" evidence="1">
    <location>
        <begin position="19"/>
        <end position="47"/>
    </location>
</feature>
<dbReference type="EMBL" id="CP136600">
    <property type="protein sequence ID" value="WOH38230.1"/>
    <property type="molecule type" value="Genomic_DNA"/>
</dbReference>
<dbReference type="SUPFAM" id="SSF49299">
    <property type="entry name" value="PKD domain"/>
    <property type="match status" value="1"/>
</dbReference>
<dbReference type="RefSeq" id="WP_348397003.1">
    <property type="nucleotide sequence ID" value="NZ_CP136600.1"/>
</dbReference>
<evidence type="ECO:0000256" key="2">
    <source>
        <dbReference type="SAM" id="SignalP"/>
    </source>
</evidence>
<proteinExistence type="predicted"/>
<dbReference type="InterPro" id="IPR013783">
    <property type="entry name" value="Ig-like_fold"/>
</dbReference>
<evidence type="ECO:0000259" key="3">
    <source>
        <dbReference type="SMART" id="SM00089"/>
    </source>
</evidence>
<evidence type="ECO:0000313" key="5">
    <source>
        <dbReference type="Proteomes" id="UP001301442"/>
    </source>
</evidence>
<sequence length="845" mass="95091">MKKILLIVGMSLALSACGGSGGGDTPPIENLNDQQPTPPPPTNVAPIANAGTDQVITLGETITLSAKNSSDEEGSSLIYIWTLQTAPGNSDTGSVQSSEESFEFTPDVSGEYNFSLTVNDGEQDSEPVKITIFVNPPLLSYLLIEQDYIHPKAEYFLDASNHNCFDATTIAFSYRLIDAPEESIYFKDEYLLDTDEEYVLGPKLDSSGIYTFELELQCDNSIHKTTSNIQVNDWSDRNIEIDIRPELHINEGVVNRPFSYQIKQYIFGGISVSYSWKITKAPEGSSYQDYTSNDEMLYFFPDVAGEYDFEVSGHWNGELVGEYSDKFNILEEPDLSRPISSALTNDEFYIGQIDKELIIDLSNSFSPIGEKLTYELTLKKGPSGAKAEITRDRKKNHKFAFKADEEGWYTVETKITTESQEVDSFASYVYLDEYERENNSVLKDTYTVVNQVQNFDDINQYSFRTDIVGKDRLNQQYLFDKPGTYTYNGSSFHVNRGKKVFVYENIDSLPSIADAGGDLKGSLNSSVLLKDEHSHFESENTIKAWSIVSSIEGANSKIESSENGQVHFVTDMEGEYVIQLSLYDNGKVASYDHLRINIAEFIPNVILPKQLYVPLGTDFTVDVSEEIENNDIKQQWLLSSSLNEVIKEKSPSIFTANLSKDTVISEPASNEHYYASLSLLFEDSVGIEHMATTKIVLFEGEPRVEVTDRGPNEINIPFIDHRAQEQLKLTPKHVDADIANYLFQIVPVGREYTLILKAEDKNNNVAPYFELSAVNHSINTNTGSYLKKRSLIVTNDQVKLIPGNIYYLKYAEPVDVENKSIHNTFFAELEDFGVILDVSRKYYTN</sequence>
<dbReference type="SMART" id="SM00089">
    <property type="entry name" value="PKD"/>
    <property type="match status" value="1"/>
</dbReference>
<dbReference type="PROSITE" id="PS51257">
    <property type="entry name" value="PROKAR_LIPOPROTEIN"/>
    <property type="match status" value="1"/>
</dbReference>
<dbReference type="CDD" id="cd00146">
    <property type="entry name" value="PKD"/>
    <property type="match status" value="1"/>
</dbReference>
<dbReference type="Gene3D" id="2.60.40.10">
    <property type="entry name" value="Immunoglobulins"/>
    <property type="match status" value="1"/>
</dbReference>
<keyword evidence="5" id="KW-1185">Reference proteome</keyword>
<keyword evidence="2" id="KW-0732">Signal</keyword>
<dbReference type="Proteomes" id="UP001301442">
    <property type="component" value="Chromosome"/>
</dbReference>
<feature type="chain" id="PRO_5047038599" evidence="2">
    <location>
        <begin position="19"/>
        <end position="845"/>
    </location>
</feature>
<name>A0ABZ0GR92_9GAMM</name>